<feature type="region of interest" description="Disordered" evidence="1">
    <location>
        <begin position="1"/>
        <end position="29"/>
    </location>
</feature>
<keyword evidence="3" id="KW-1185">Reference proteome</keyword>
<dbReference type="AlphaFoldDB" id="A0A9D4T9B7"/>
<dbReference type="Proteomes" id="UP000821837">
    <property type="component" value="Chromosome 1"/>
</dbReference>
<reference evidence="2" key="1">
    <citation type="journal article" date="2020" name="Cell">
        <title>Large-Scale Comparative Analyses of Tick Genomes Elucidate Their Genetic Diversity and Vector Capacities.</title>
        <authorList>
            <consortium name="Tick Genome and Microbiome Consortium (TIGMIC)"/>
            <person name="Jia N."/>
            <person name="Wang J."/>
            <person name="Shi W."/>
            <person name="Du L."/>
            <person name="Sun Y."/>
            <person name="Zhan W."/>
            <person name="Jiang J.F."/>
            <person name="Wang Q."/>
            <person name="Zhang B."/>
            <person name="Ji P."/>
            <person name="Bell-Sakyi L."/>
            <person name="Cui X.M."/>
            <person name="Yuan T.T."/>
            <person name="Jiang B.G."/>
            <person name="Yang W.F."/>
            <person name="Lam T.T."/>
            <person name="Chang Q.C."/>
            <person name="Ding S.J."/>
            <person name="Wang X.J."/>
            <person name="Zhu J.G."/>
            <person name="Ruan X.D."/>
            <person name="Zhao L."/>
            <person name="Wei J.T."/>
            <person name="Ye R.Z."/>
            <person name="Que T.C."/>
            <person name="Du C.H."/>
            <person name="Zhou Y.H."/>
            <person name="Cheng J.X."/>
            <person name="Dai P.F."/>
            <person name="Guo W.B."/>
            <person name="Han X.H."/>
            <person name="Huang E.J."/>
            <person name="Li L.F."/>
            <person name="Wei W."/>
            <person name="Gao Y.C."/>
            <person name="Liu J.Z."/>
            <person name="Shao H.Z."/>
            <person name="Wang X."/>
            <person name="Wang C.C."/>
            <person name="Yang T.C."/>
            <person name="Huo Q.B."/>
            <person name="Li W."/>
            <person name="Chen H.Y."/>
            <person name="Chen S.E."/>
            <person name="Zhou L.G."/>
            <person name="Ni X.B."/>
            <person name="Tian J.H."/>
            <person name="Sheng Y."/>
            <person name="Liu T."/>
            <person name="Pan Y.S."/>
            <person name="Xia L.Y."/>
            <person name="Li J."/>
            <person name="Zhao F."/>
            <person name="Cao W.C."/>
        </authorList>
    </citation>
    <scope>NUCLEOTIDE SEQUENCE</scope>
    <source>
        <strain evidence="2">Rsan-2018</strain>
    </source>
</reference>
<evidence type="ECO:0000256" key="1">
    <source>
        <dbReference type="SAM" id="MobiDB-lite"/>
    </source>
</evidence>
<evidence type="ECO:0000313" key="3">
    <source>
        <dbReference type="Proteomes" id="UP000821837"/>
    </source>
</evidence>
<comment type="caution">
    <text evidence="2">The sequence shown here is derived from an EMBL/GenBank/DDBJ whole genome shotgun (WGS) entry which is preliminary data.</text>
</comment>
<reference evidence="2" key="2">
    <citation type="submission" date="2021-09" db="EMBL/GenBank/DDBJ databases">
        <authorList>
            <person name="Jia N."/>
            <person name="Wang J."/>
            <person name="Shi W."/>
            <person name="Du L."/>
            <person name="Sun Y."/>
            <person name="Zhan W."/>
            <person name="Jiang J."/>
            <person name="Wang Q."/>
            <person name="Zhang B."/>
            <person name="Ji P."/>
            <person name="Sakyi L.B."/>
            <person name="Cui X."/>
            <person name="Yuan T."/>
            <person name="Jiang B."/>
            <person name="Yang W."/>
            <person name="Lam T.T.-Y."/>
            <person name="Chang Q."/>
            <person name="Ding S."/>
            <person name="Wang X."/>
            <person name="Zhu J."/>
            <person name="Ruan X."/>
            <person name="Zhao L."/>
            <person name="Wei J."/>
            <person name="Que T."/>
            <person name="Du C."/>
            <person name="Cheng J."/>
            <person name="Dai P."/>
            <person name="Han X."/>
            <person name="Huang E."/>
            <person name="Gao Y."/>
            <person name="Liu J."/>
            <person name="Shao H."/>
            <person name="Ye R."/>
            <person name="Li L."/>
            <person name="Wei W."/>
            <person name="Wang X."/>
            <person name="Wang C."/>
            <person name="Huo Q."/>
            <person name="Li W."/>
            <person name="Guo W."/>
            <person name="Chen H."/>
            <person name="Chen S."/>
            <person name="Zhou L."/>
            <person name="Zhou L."/>
            <person name="Ni X."/>
            <person name="Tian J."/>
            <person name="Zhou Y."/>
            <person name="Sheng Y."/>
            <person name="Liu T."/>
            <person name="Pan Y."/>
            <person name="Xia L."/>
            <person name="Li J."/>
            <person name="Zhao F."/>
            <person name="Cao W."/>
        </authorList>
    </citation>
    <scope>NUCLEOTIDE SEQUENCE</scope>
    <source>
        <strain evidence="2">Rsan-2018</strain>
        <tissue evidence="2">Larvae</tissue>
    </source>
</reference>
<feature type="compositionally biased region" description="Basic and acidic residues" evidence="1">
    <location>
        <begin position="19"/>
        <end position="29"/>
    </location>
</feature>
<dbReference type="EMBL" id="JABSTV010001245">
    <property type="protein sequence ID" value="KAH7983260.1"/>
    <property type="molecule type" value="Genomic_DNA"/>
</dbReference>
<gene>
    <name evidence="2" type="ORF">HPB52_010532</name>
</gene>
<proteinExistence type="predicted"/>
<protein>
    <submittedName>
        <fullName evidence="2">Uncharacterized protein</fullName>
    </submittedName>
</protein>
<name>A0A9D4T9B7_RHISA</name>
<accession>A0A9D4T9B7</accession>
<evidence type="ECO:0000313" key="2">
    <source>
        <dbReference type="EMBL" id="KAH7983260.1"/>
    </source>
</evidence>
<sequence length="200" mass="22644">MAEEALKRSLSRRSPLRTTRAEARRDGRRTPLLTPCRVLEEHERKRLSTRLAGNKKRLFQRRPDAPALGVARWAVRRLHYAARACYSRRSAMPQVTQAPSESLHQYAFAKLKIIEHCPVNLSEAQKIDYLLHSLREQHILAAIAANWPPTVAEFISTCTSLDKSAQHLHVKASPSPFAGSVLPPSHPFRAAKPAERQQPR</sequence>
<organism evidence="2 3">
    <name type="scientific">Rhipicephalus sanguineus</name>
    <name type="common">Brown dog tick</name>
    <name type="synonym">Ixodes sanguineus</name>
    <dbReference type="NCBI Taxonomy" id="34632"/>
    <lineage>
        <taxon>Eukaryota</taxon>
        <taxon>Metazoa</taxon>
        <taxon>Ecdysozoa</taxon>
        <taxon>Arthropoda</taxon>
        <taxon>Chelicerata</taxon>
        <taxon>Arachnida</taxon>
        <taxon>Acari</taxon>
        <taxon>Parasitiformes</taxon>
        <taxon>Ixodida</taxon>
        <taxon>Ixodoidea</taxon>
        <taxon>Ixodidae</taxon>
        <taxon>Rhipicephalinae</taxon>
        <taxon>Rhipicephalus</taxon>
        <taxon>Rhipicephalus</taxon>
    </lineage>
</organism>
<feature type="region of interest" description="Disordered" evidence="1">
    <location>
        <begin position="176"/>
        <end position="200"/>
    </location>
</feature>
<dbReference type="VEuPathDB" id="VectorBase:RSAN_047577"/>